<dbReference type="GO" id="GO:0015355">
    <property type="term" value="F:secondary active monocarboxylate transmembrane transporter activity"/>
    <property type="evidence" value="ECO:0007669"/>
    <property type="project" value="TreeGrafter"/>
</dbReference>
<evidence type="ECO:0000256" key="2">
    <source>
        <dbReference type="ARBA" id="ARBA00022692"/>
    </source>
</evidence>
<reference evidence="7 8" key="1">
    <citation type="journal article" date="2022" name="DNA Res.">
        <title>Genome analysis of five recently described species of the CUG-Ser clade uncovers Candida theae as a new hybrid lineage with pathogenic potential in the Candida parapsilosis species complex.</title>
        <authorList>
            <person name="Mixao V."/>
            <person name="Del Olmo V."/>
            <person name="Hegedusova E."/>
            <person name="Saus E."/>
            <person name="Pryszcz L."/>
            <person name="Cillingova A."/>
            <person name="Nosek J."/>
            <person name="Gabaldon T."/>
        </authorList>
    </citation>
    <scope>NUCLEOTIDE SEQUENCE [LARGE SCALE GENOMIC DNA]</scope>
    <source>
        <strain evidence="7 8">CBS 12239</strain>
    </source>
</reference>
<dbReference type="SUPFAM" id="SSF103473">
    <property type="entry name" value="MFS general substrate transporter"/>
    <property type="match status" value="1"/>
</dbReference>
<protein>
    <recommendedName>
        <fullName evidence="9">Major facilitator superfamily (MFS) profile domain-containing protein</fullName>
    </recommendedName>
</protein>
<evidence type="ECO:0000256" key="4">
    <source>
        <dbReference type="ARBA" id="ARBA00023136"/>
    </source>
</evidence>
<dbReference type="Proteomes" id="UP001204833">
    <property type="component" value="Unassembled WGS sequence"/>
</dbReference>
<evidence type="ECO:0008006" key="9">
    <source>
        <dbReference type="Google" id="ProtNLM"/>
    </source>
</evidence>
<keyword evidence="8" id="KW-1185">Reference proteome</keyword>
<keyword evidence="3 6" id="KW-1133">Transmembrane helix</keyword>
<evidence type="ECO:0000256" key="3">
    <source>
        <dbReference type="ARBA" id="ARBA00022989"/>
    </source>
</evidence>
<accession>A0AAD5BH80</accession>
<evidence type="ECO:0000313" key="7">
    <source>
        <dbReference type="EMBL" id="KAI5961713.1"/>
    </source>
</evidence>
<dbReference type="PANTHER" id="PTHR23508">
    <property type="entry name" value="CARBOXYLIC ACID TRANSPORTER PROTEIN HOMOLOG"/>
    <property type="match status" value="1"/>
</dbReference>
<feature type="transmembrane region" description="Helical" evidence="6">
    <location>
        <begin position="86"/>
        <end position="107"/>
    </location>
</feature>
<feature type="transmembrane region" description="Helical" evidence="6">
    <location>
        <begin position="122"/>
        <end position="143"/>
    </location>
</feature>
<dbReference type="PANTHER" id="PTHR23508:SF10">
    <property type="entry name" value="CARBOXYLIC ACID TRANSPORTER PROTEIN HOMOLOG"/>
    <property type="match status" value="1"/>
</dbReference>
<feature type="region of interest" description="Disordered" evidence="5">
    <location>
        <begin position="1"/>
        <end position="26"/>
    </location>
</feature>
<keyword evidence="4 6" id="KW-0472">Membrane</keyword>
<evidence type="ECO:0000313" key="8">
    <source>
        <dbReference type="Proteomes" id="UP001204833"/>
    </source>
</evidence>
<dbReference type="GeneID" id="76149706"/>
<gene>
    <name evidence="7" type="ORF">KGF57_001647</name>
</gene>
<proteinExistence type="predicted"/>
<dbReference type="GO" id="GO:0035879">
    <property type="term" value="P:plasma membrane lactate transport"/>
    <property type="evidence" value="ECO:0007669"/>
    <property type="project" value="TreeGrafter"/>
</dbReference>
<keyword evidence="2 6" id="KW-0812">Transmembrane</keyword>
<dbReference type="AlphaFoldDB" id="A0AAD5BH80"/>
<dbReference type="GO" id="GO:0005886">
    <property type="term" value="C:plasma membrane"/>
    <property type="evidence" value="ECO:0007669"/>
    <property type="project" value="TreeGrafter"/>
</dbReference>
<dbReference type="InterPro" id="IPR036259">
    <property type="entry name" value="MFS_trans_sf"/>
</dbReference>
<dbReference type="EMBL" id="JAIHNG010000072">
    <property type="protein sequence ID" value="KAI5961713.1"/>
    <property type="molecule type" value="Genomic_DNA"/>
</dbReference>
<comment type="subcellular location">
    <subcellularLocation>
        <location evidence="1">Membrane</location>
        <topology evidence="1">Multi-pass membrane protein</topology>
    </subcellularLocation>
</comment>
<sequence>MSSSPKNQKPEIEQISHYSSDDDSMSVDDDIFNEKPTLTLPVIKNYFATRLTTLFDLPVYHQDKRWYELMNPIPALREMTLRDWNYYGLGWFGWVLDAMDFFCVSVALPEIAVSLNSTVADITWGVTVVLMLRAIGAISFGIAS</sequence>
<name>A0AAD5BH80_9ASCO</name>
<organism evidence="7 8">
    <name type="scientific">Candida theae</name>
    <dbReference type="NCBI Taxonomy" id="1198502"/>
    <lineage>
        <taxon>Eukaryota</taxon>
        <taxon>Fungi</taxon>
        <taxon>Dikarya</taxon>
        <taxon>Ascomycota</taxon>
        <taxon>Saccharomycotina</taxon>
        <taxon>Pichiomycetes</taxon>
        <taxon>Debaryomycetaceae</taxon>
        <taxon>Candida/Lodderomyces clade</taxon>
        <taxon>Candida</taxon>
    </lineage>
</organism>
<dbReference type="RefSeq" id="XP_051609896.1">
    <property type="nucleotide sequence ID" value="XM_051750874.1"/>
</dbReference>
<evidence type="ECO:0000256" key="5">
    <source>
        <dbReference type="SAM" id="MobiDB-lite"/>
    </source>
</evidence>
<evidence type="ECO:0000256" key="6">
    <source>
        <dbReference type="SAM" id="Phobius"/>
    </source>
</evidence>
<evidence type="ECO:0000256" key="1">
    <source>
        <dbReference type="ARBA" id="ARBA00004141"/>
    </source>
</evidence>
<feature type="non-terminal residue" evidence="7">
    <location>
        <position position="144"/>
    </location>
</feature>
<comment type="caution">
    <text evidence="7">The sequence shown here is derived from an EMBL/GenBank/DDBJ whole genome shotgun (WGS) entry which is preliminary data.</text>
</comment>